<dbReference type="AlphaFoldDB" id="A0AAV5A2J6"/>
<name>A0AAV5A2J6_9AGAM</name>
<keyword evidence="2" id="KW-1133">Transmembrane helix</keyword>
<reference evidence="3" key="1">
    <citation type="submission" date="2021-10" db="EMBL/GenBank/DDBJ databases">
        <title>De novo Genome Assembly of Clathrus columnatus (Basidiomycota, Fungi) Using Illumina and Nanopore Sequence Data.</title>
        <authorList>
            <person name="Ogiso-Tanaka E."/>
            <person name="Itagaki H."/>
            <person name="Hosoya T."/>
            <person name="Hosaka K."/>
        </authorList>
    </citation>
    <scope>NUCLEOTIDE SEQUENCE</scope>
    <source>
        <strain evidence="3">MO-923</strain>
    </source>
</reference>
<feature type="region of interest" description="Disordered" evidence="1">
    <location>
        <begin position="161"/>
        <end position="182"/>
    </location>
</feature>
<feature type="transmembrane region" description="Helical" evidence="2">
    <location>
        <begin position="254"/>
        <end position="276"/>
    </location>
</feature>
<evidence type="ECO:0000313" key="3">
    <source>
        <dbReference type="EMBL" id="GJJ07220.1"/>
    </source>
</evidence>
<evidence type="ECO:0000313" key="4">
    <source>
        <dbReference type="Proteomes" id="UP001050691"/>
    </source>
</evidence>
<organism evidence="3 4">
    <name type="scientific">Clathrus columnatus</name>
    <dbReference type="NCBI Taxonomy" id="1419009"/>
    <lineage>
        <taxon>Eukaryota</taxon>
        <taxon>Fungi</taxon>
        <taxon>Dikarya</taxon>
        <taxon>Basidiomycota</taxon>
        <taxon>Agaricomycotina</taxon>
        <taxon>Agaricomycetes</taxon>
        <taxon>Phallomycetidae</taxon>
        <taxon>Phallales</taxon>
        <taxon>Clathraceae</taxon>
        <taxon>Clathrus</taxon>
    </lineage>
</organism>
<feature type="compositionally biased region" description="Polar residues" evidence="1">
    <location>
        <begin position="172"/>
        <end position="182"/>
    </location>
</feature>
<accession>A0AAV5A2J6</accession>
<sequence>MSINKRLREALTDTRGSLQTNPFGSIKESVLGSSKSTSNVTTVVSEEIMKEFDDRDKALRQREEALEFQKERLRNEKIIWDKHIRAQKEYLRKKLEKDKAGFETALTHITQTELNQLVEEHEAHRRALLAVTAAFYLSCVAFEIQIFSRAYTRKLEVNVKPSKAPGGHHDTPQTQVSIPNQTTVTSRQHEVMSIVVAWVMYQIHLTENSKSTINIPQTDSGSSVGSLGGSTTPQPPDKTNNKRKMFKTQSRTQYIFISILAFEAVFLIGKCLSPLFTSSIVTQNRSKGFYGSFMEEYATG</sequence>
<keyword evidence="4" id="KW-1185">Reference proteome</keyword>
<gene>
    <name evidence="3" type="ORF">Clacol_001420</name>
</gene>
<comment type="caution">
    <text evidence="3">The sequence shown here is derived from an EMBL/GenBank/DDBJ whole genome shotgun (WGS) entry which is preliminary data.</text>
</comment>
<dbReference type="Proteomes" id="UP001050691">
    <property type="component" value="Unassembled WGS sequence"/>
</dbReference>
<feature type="region of interest" description="Disordered" evidence="1">
    <location>
        <begin position="212"/>
        <end position="242"/>
    </location>
</feature>
<protein>
    <submittedName>
        <fullName evidence="3">Uncharacterized protein</fullName>
    </submittedName>
</protein>
<dbReference type="EMBL" id="BPWL01000002">
    <property type="protein sequence ID" value="GJJ07220.1"/>
    <property type="molecule type" value="Genomic_DNA"/>
</dbReference>
<evidence type="ECO:0000256" key="2">
    <source>
        <dbReference type="SAM" id="Phobius"/>
    </source>
</evidence>
<proteinExistence type="predicted"/>
<keyword evidence="2" id="KW-0812">Transmembrane</keyword>
<keyword evidence="2" id="KW-0472">Membrane</keyword>
<evidence type="ECO:0000256" key="1">
    <source>
        <dbReference type="SAM" id="MobiDB-lite"/>
    </source>
</evidence>